<sequence length="1148" mass="128262">MKEKFLHSCMWLLLCFTLPVMAQVNVLQQKISINFRNEGITRCFSLLQAKGGVTFFYNPADIKMLDKKFTADLNNKTVAEVITFLLKDTGLEYEAVDGRKVVIRKIVIKAPATAPRKRTISGLVTDAAKNSPVARAEIMAQSSGSVVTADESGRFSIEVKDTTDVLVVYYVGYATKMVKAGSLPVIAIQLKQDSKTLGAVQVDARRRANTEAMLLNDRKNSAMISDGISAQNIEKTASITTTQALQRVSGVTVTDDKYVAIRGLGDRSVIGQLNGIRLASSDPDRSTIPLDLVPAGLLDNITIYKTTTSDKPADAAAGIVELKTKSVPDRQTLSITIQSGTNSRTGNWVNSFYNADMGFLGQKVKEKSLSNEFQQLSAQYPGGLGDIQRKIAASRNDPALLAEANRINRIMHSFDPVLTTKYKKAPLNQIYSITYGNNYTVFKKHQVGLIAGANYYSRTNDIHDGQLTQYSVYQGVLTGNPALYSPRVIPNYITPNNINLGKYLNYKENTGTQTLNYGFLGGLTYRFSPQHEISMQYLGSRGAETKASNLYGAYEYTGLPGKVYNLVYSLRQSYRTLNTFNLQGEHKLSKKEYSPKLSYNLATSSSTQEDPDYRFVNLADYRINGGSTYPGPVDAPSTTPPILYSPSLYSLVSGYVNGYGPYGVIQADPNGRRFRHLKEDNYNYKADLTLPFKVANKRQEFKTGVNYLHRRRTFAENVLFLPGSNYSSSGPLPLYEVNGNLDQLVGYDRIGIRPPSAYNEEGAPRSGGFLYNIQKSPNNYKGYYETRAFYGMLDLHLTEQLRFTGGVRFEMTDIQAAVDTSNVFLDPSITTKDASGNTVNLVYTEPNSIYKTDYTPFYSANLTYTLNKNMNFRLGYNTTLARPELRELTNVFDFDPFQFALVVGNPKLKNQKTTNYDFRWEWFPAPGEVISASVFYKEIDNQLTKVFKQNSSGLNARFPEFPAIEFQNDPNKGKVYGIELEVVKNLGIISGALKNFGLGSNLLLAQSEIKKTKERLESSRAIDRRAPENSPLFEQAPYSMNIFLNYNNRKTGTDITSTFNMVGERLIQVNLDGTPDLYSRPNPVLDIVFSQQLLKRLQLKGFAKNILDQPVQEVYANPGTGGNFYGKKYIRRSFYRGTEFMLGLTFNL</sequence>
<keyword evidence="7" id="KW-0798">TonB box</keyword>
<keyword evidence="3" id="KW-0406">Ion transport</keyword>
<dbReference type="InterPro" id="IPR037066">
    <property type="entry name" value="Plug_dom_sf"/>
</dbReference>
<protein>
    <submittedName>
        <fullName evidence="10">TonB-dependent receptor</fullName>
    </submittedName>
</protein>
<feature type="signal peptide" evidence="8">
    <location>
        <begin position="1"/>
        <end position="22"/>
    </location>
</feature>
<organism evidence="10 11">
    <name type="scientific">Chitinophaga eiseniae</name>
    <dbReference type="NCBI Taxonomy" id="634771"/>
    <lineage>
        <taxon>Bacteria</taxon>
        <taxon>Pseudomonadati</taxon>
        <taxon>Bacteroidota</taxon>
        <taxon>Chitinophagia</taxon>
        <taxon>Chitinophagales</taxon>
        <taxon>Chitinophagaceae</taxon>
        <taxon>Chitinophaga</taxon>
    </lineage>
</organism>
<keyword evidence="11" id="KW-1185">Reference proteome</keyword>
<comment type="caution">
    <text evidence="10">The sequence shown here is derived from an EMBL/GenBank/DDBJ whole genome shotgun (WGS) entry which is preliminary data.</text>
</comment>
<evidence type="ECO:0000256" key="5">
    <source>
        <dbReference type="ARBA" id="ARBA00023136"/>
    </source>
</evidence>
<dbReference type="InterPro" id="IPR012910">
    <property type="entry name" value="Plug_dom"/>
</dbReference>
<reference evidence="10 11" key="1">
    <citation type="submission" date="2020-04" db="EMBL/GenBank/DDBJ databases">
        <authorList>
            <person name="Yin C."/>
        </authorList>
    </citation>
    <scope>NUCLEOTIDE SEQUENCE [LARGE SCALE GENOMIC DNA]</scope>
    <source>
        <strain evidence="10 11">Ak56</strain>
    </source>
</reference>
<dbReference type="SMART" id="SM00965">
    <property type="entry name" value="STN"/>
    <property type="match status" value="1"/>
</dbReference>
<dbReference type="Pfam" id="PF13715">
    <property type="entry name" value="CarbopepD_reg_2"/>
    <property type="match status" value="1"/>
</dbReference>
<dbReference type="InterPro" id="IPR008969">
    <property type="entry name" value="CarboxyPept-like_regulatory"/>
</dbReference>
<keyword evidence="2" id="KW-0813">Transport</keyword>
<evidence type="ECO:0000259" key="9">
    <source>
        <dbReference type="SMART" id="SM00965"/>
    </source>
</evidence>
<dbReference type="EMBL" id="JABAHZ010000006">
    <property type="protein sequence ID" value="NLR81416.1"/>
    <property type="molecule type" value="Genomic_DNA"/>
</dbReference>
<dbReference type="Pfam" id="PF00593">
    <property type="entry name" value="TonB_dep_Rec_b-barrel"/>
    <property type="match status" value="1"/>
</dbReference>
<evidence type="ECO:0000256" key="8">
    <source>
        <dbReference type="SAM" id="SignalP"/>
    </source>
</evidence>
<evidence type="ECO:0000313" key="10">
    <source>
        <dbReference type="EMBL" id="NLR81416.1"/>
    </source>
</evidence>
<dbReference type="InterPro" id="IPR011662">
    <property type="entry name" value="Secretin/TonB_short_N"/>
</dbReference>
<feature type="chain" id="PRO_5032421086" evidence="8">
    <location>
        <begin position="23"/>
        <end position="1148"/>
    </location>
</feature>
<dbReference type="PANTHER" id="PTHR40980:SF4">
    <property type="entry name" value="TONB-DEPENDENT RECEPTOR-LIKE BETA-BARREL DOMAIN-CONTAINING PROTEIN"/>
    <property type="match status" value="1"/>
</dbReference>
<dbReference type="Proteomes" id="UP000552864">
    <property type="component" value="Unassembled WGS sequence"/>
</dbReference>
<evidence type="ECO:0000256" key="4">
    <source>
        <dbReference type="ARBA" id="ARBA00023004"/>
    </source>
</evidence>
<dbReference type="GO" id="GO:0009279">
    <property type="term" value="C:cell outer membrane"/>
    <property type="evidence" value="ECO:0007669"/>
    <property type="project" value="UniProtKB-SubCell"/>
</dbReference>
<evidence type="ECO:0000256" key="1">
    <source>
        <dbReference type="ARBA" id="ARBA00004442"/>
    </source>
</evidence>
<name>A0A847SUA8_9BACT</name>
<evidence type="ECO:0000256" key="2">
    <source>
        <dbReference type="ARBA" id="ARBA00022448"/>
    </source>
</evidence>
<evidence type="ECO:0000256" key="6">
    <source>
        <dbReference type="ARBA" id="ARBA00023237"/>
    </source>
</evidence>
<keyword evidence="3" id="KW-0410">Iron transport</keyword>
<comment type="similarity">
    <text evidence="7">Belongs to the TonB-dependent receptor family.</text>
</comment>
<dbReference type="RefSeq" id="WP_168741056.1">
    <property type="nucleotide sequence ID" value="NZ_JABAHZ010000006.1"/>
</dbReference>
<keyword evidence="8" id="KW-0732">Signal</keyword>
<dbReference type="Gene3D" id="2.40.170.20">
    <property type="entry name" value="TonB-dependent receptor, beta-barrel domain"/>
    <property type="match status" value="1"/>
</dbReference>
<evidence type="ECO:0000313" key="11">
    <source>
        <dbReference type="Proteomes" id="UP000552864"/>
    </source>
</evidence>
<accession>A0A847SUA8</accession>
<dbReference type="Gene3D" id="2.60.40.1120">
    <property type="entry name" value="Carboxypeptidase-like, regulatory domain"/>
    <property type="match status" value="1"/>
</dbReference>
<dbReference type="SUPFAM" id="SSF49464">
    <property type="entry name" value="Carboxypeptidase regulatory domain-like"/>
    <property type="match status" value="1"/>
</dbReference>
<evidence type="ECO:0000256" key="3">
    <source>
        <dbReference type="ARBA" id="ARBA00022496"/>
    </source>
</evidence>
<keyword evidence="10" id="KW-0675">Receptor</keyword>
<keyword evidence="4" id="KW-0408">Iron</keyword>
<dbReference type="InterPro" id="IPR036942">
    <property type="entry name" value="Beta-barrel_TonB_sf"/>
</dbReference>
<keyword evidence="5 7" id="KW-0472">Membrane</keyword>
<proteinExistence type="inferred from homology"/>
<dbReference type="AlphaFoldDB" id="A0A847SUA8"/>
<gene>
    <name evidence="10" type="ORF">HGH91_22510</name>
</gene>
<dbReference type="SUPFAM" id="SSF56935">
    <property type="entry name" value="Porins"/>
    <property type="match status" value="1"/>
</dbReference>
<dbReference type="GO" id="GO:0006826">
    <property type="term" value="P:iron ion transport"/>
    <property type="evidence" value="ECO:0007669"/>
    <property type="project" value="UniProtKB-KW"/>
</dbReference>
<dbReference type="InterPro" id="IPR000531">
    <property type="entry name" value="Beta-barrel_TonB"/>
</dbReference>
<keyword evidence="6" id="KW-0998">Cell outer membrane</keyword>
<dbReference type="PANTHER" id="PTHR40980">
    <property type="entry name" value="PLUG DOMAIN-CONTAINING PROTEIN"/>
    <property type="match status" value="1"/>
</dbReference>
<dbReference type="Gene3D" id="2.170.130.10">
    <property type="entry name" value="TonB-dependent receptor, plug domain"/>
    <property type="match status" value="1"/>
</dbReference>
<feature type="domain" description="Secretin/TonB short N-terminal" evidence="9">
    <location>
        <begin position="53"/>
        <end position="106"/>
    </location>
</feature>
<evidence type="ECO:0000256" key="7">
    <source>
        <dbReference type="RuleBase" id="RU003357"/>
    </source>
</evidence>
<dbReference type="Pfam" id="PF07715">
    <property type="entry name" value="Plug"/>
    <property type="match status" value="1"/>
</dbReference>
<comment type="subcellular location">
    <subcellularLocation>
        <location evidence="1 7">Cell outer membrane</location>
    </subcellularLocation>
</comment>